<evidence type="ECO:0008006" key="5">
    <source>
        <dbReference type="Google" id="ProtNLM"/>
    </source>
</evidence>
<evidence type="ECO:0000256" key="2">
    <source>
        <dbReference type="SAM" id="Phobius"/>
    </source>
</evidence>
<name>A0ABN2ZJ03_9ACTN</name>
<gene>
    <name evidence="3" type="ORF">GCM10009760_28690</name>
</gene>
<feature type="compositionally biased region" description="Low complexity" evidence="1">
    <location>
        <begin position="23"/>
        <end position="42"/>
    </location>
</feature>
<sequence>MSSTGTELTVQAAPADRTRQAEPGTPGTPAAPGSRADGADQAVATPPAAADLRIPLWFFCFEGALAGAFDVLKAFPAAWPVLVLLIAVNITVSLTMMRGRLKLAKALWRGKETRKIVIGLLVLRLGSHLALKAVGLGITSTLGHLVFALVMSGVTVAVLAFSQRMALRALAR</sequence>
<dbReference type="EMBL" id="BAAANT010000013">
    <property type="protein sequence ID" value="GAA2142945.1"/>
    <property type="molecule type" value="Genomic_DNA"/>
</dbReference>
<protein>
    <recommendedName>
        <fullName evidence="5">DUF2568 domain-containing protein</fullName>
    </recommendedName>
</protein>
<feature type="transmembrane region" description="Helical" evidence="2">
    <location>
        <begin position="144"/>
        <end position="162"/>
    </location>
</feature>
<reference evidence="3 4" key="1">
    <citation type="journal article" date="2019" name="Int. J. Syst. Evol. Microbiol.">
        <title>The Global Catalogue of Microorganisms (GCM) 10K type strain sequencing project: providing services to taxonomists for standard genome sequencing and annotation.</title>
        <authorList>
            <consortium name="The Broad Institute Genomics Platform"/>
            <consortium name="The Broad Institute Genome Sequencing Center for Infectious Disease"/>
            <person name="Wu L."/>
            <person name="Ma J."/>
        </authorList>
    </citation>
    <scope>NUCLEOTIDE SEQUENCE [LARGE SCALE GENOMIC DNA]</scope>
    <source>
        <strain evidence="3 4">JCM 14560</strain>
    </source>
</reference>
<accession>A0ABN2ZJ03</accession>
<feature type="transmembrane region" description="Helical" evidence="2">
    <location>
        <begin position="77"/>
        <end position="96"/>
    </location>
</feature>
<keyword evidence="2" id="KW-0472">Membrane</keyword>
<evidence type="ECO:0000256" key="1">
    <source>
        <dbReference type="SAM" id="MobiDB-lite"/>
    </source>
</evidence>
<comment type="caution">
    <text evidence="3">The sequence shown here is derived from an EMBL/GenBank/DDBJ whole genome shotgun (WGS) entry which is preliminary data.</text>
</comment>
<dbReference type="RefSeq" id="WP_344464726.1">
    <property type="nucleotide sequence ID" value="NZ_BAAANT010000013.1"/>
</dbReference>
<proteinExistence type="predicted"/>
<evidence type="ECO:0000313" key="4">
    <source>
        <dbReference type="Proteomes" id="UP001422759"/>
    </source>
</evidence>
<evidence type="ECO:0000313" key="3">
    <source>
        <dbReference type="EMBL" id="GAA2142945.1"/>
    </source>
</evidence>
<keyword evidence="4" id="KW-1185">Reference proteome</keyword>
<feature type="transmembrane region" description="Helical" evidence="2">
    <location>
        <begin position="116"/>
        <end position="138"/>
    </location>
</feature>
<keyword evidence="2" id="KW-0812">Transmembrane</keyword>
<organism evidence="3 4">
    <name type="scientific">Kitasatospora kazusensis</name>
    <dbReference type="NCBI Taxonomy" id="407974"/>
    <lineage>
        <taxon>Bacteria</taxon>
        <taxon>Bacillati</taxon>
        <taxon>Actinomycetota</taxon>
        <taxon>Actinomycetes</taxon>
        <taxon>Kitasatosporales</taxon>
        <taxon>Streptomycetaceae</taxon>
        <taxon>Kitasatospora</taxon>
    </lineage>
</organism>
<dbReference type="Proteomes" id="UP001422759">
    <property type="component" value="Unassembled WGS sequence"/>
</dbReference>
<keyword evidence="2" id="KW-1133">Transmembrane helix</keyword>
<feature type="region of interest" description="Disordered" evidence="1">
    <location>
        <begin position="1"/>
        <end position="42"/>
    </location>
</feature>